<dbReference type="InterPro" id="IPR029052">
    <property type="entry name" value="Metallo-depent_PP-like"/>
</dbReference>
<dbReference type="EMBL" id="JACSNR010000007">
    <property type="protein sequence ID" value="MBM6923595.1"/>
    <property type="molecule type" value="Genomic_DNA"/>
</dbReference>
<dbReference type="Pfam" id="PF00149">
    <property type="entry name" value="Metallophos"/>
    <property type="match status" value="1"/>
</dbReference>
<dbReference type="InterPro" id="IPR051158">
    <property type="entry name" value="Metallophosphoesterase_sf"/>
</dbReference>
<dbReference type="PANTHER" id="PTHR31302:SF22">
    <property type="entry name" value="PHOSPHOESTERASE"/>
    <property type="match status" value="1"/>
</dbReference>
<dbReference type="PANTHER" id="PTHR31302">
    <property type="entry name" value="TRANSMEMBRANE PROTEIN WITH METALLOPHOSPHOESTERASE DOMAIN-RELATED"/>
    <property type="match status" value="1"/>
</dbReference>
<feature type="domain" description="Calcineurin-like phosphoesterase" evidence="1">
    <location>
        <begin position="2"/>
        <end position="195"/>
    </location>
</feature>
<dbReference type="Gene3D" id="3.60.21.10">
    <property type="match status" value="1"/>
</dbReference>
<dbReference type="Proteomes" id="UP000724149">
    <property type="component" value="Unassembled WGS sequence"/>
</dbReference>
<organism evidence="2 3">
    <name type="scientific">Hydrogenoanaerobacterium saccharovorans</name>
    <dbReference type="NCBI Taxonomy" id="474960"/>
    <lineage>
        <taxon>Bacteria</taxon>
        <taxon>Bacillati</taxon>
        <taxon>Bacillota</taxon>
        <taxon>Clostridia</taxon>
        <taxon>Eubacteriales</taxon>
        <taxon>Oscillospiraceae</taxon>
        <taxon>Hydrogenoanaerobacterium</taxon>
    </lineage>
</organism>
<comment type="caution">
    <text evidence="2">The sequence shown here is derived from an EMBL/GenBank/DDBJ whole genome shotgun (WGS) entry which is preliminary data.</text>
</comment>
<dbReference type="InterPro" id="IPR014578">
    <property type="entry name" value="Pesterase_CT488"/>
</dbReference>
<dbReference type="SUPFAM" id="SSF56300">
    <property type="entry name" value="Metallo-dependent phosphatases"/>
    <property type="match status" value="1"/>
</dbReference>
<name>A0ABS2GM83_9FIRM</name>
<dbReference type="InterPro" id="IPR004843">
    <property type="entry name" value="Calcineurin-like_PHP"/>
</dbReference>
<gene>
    <name evidence="2" type="ORF">H9X81_07835</name>
</gene>
<dbReference type="PIRSF" id="PIRSF033094">
    <property type="entry name" value="Pesterase_CT488"/>
    <property type="match status" value="1"/>
</dbReference>
<reference evidence="2 3" key="1">
    <citation type="journal article" date="2021" name="Sci. Rep.">
        <title>The distribution of antibiotic resistance genes in chicken gut microbiota commensals.</title>
        <authorList>
            <person name="Juricova H."/>
            <person name="Matiasovicova J."/>
            <person name="Kubasova T."/>
            <person name="Cejkova D."/>
            <person name="Rychlik I."/>
        </authorList>
    </citation>
    <scope>NUCLEOTIDE SEQUENCE [LARGE SCALE GENOMIC DNA]</scope>
    <source>
        <strain evidence="2 3">An564</strain>
    </source>
</reference>
<sequence>MALYVIGDLHLSLSGNKSMDIFPGWHNYVDRTRQNWLAKIQPEDTVVLAGDTSWGMSFAEAKADFEFVNALPGQKIILKGNHDYWWATMNKMNAFFAENGFDTLHILHNNHYLVEGVCVCGSRGWLFDQGEPADQKVIAREAGRLEASIQSAGDIPEEKVVFLHYPPVYGEQLSPEIIEVLLRHKIRRCYYGHIHGTGCSYAFNGNYMGIEFRLISADHLGFDPVRIETPGVILP</sequence>
<protein>
    <submittedName>
        <fullName evidence="2">Metallophosphoesterase</fullName>
    </submittedName>
</protein>
<dbReference type="RefSeq" id="WP_177502978.1">
    <property type="nucleotide sequence ID" value="NZ_JACSNR010000007.1"/>
</dbReference>
<keyword evidence="3" id="KW-1185">Reference proteome</keyword>
<accession>A0ABS2GM83</accession>
<evidence type="ECO:0000259" key="1">
    <source>
        <dbReference type="Pfam" id="PF00149"/>
    </source>
</evidence>
<evidence type="ECO:0000313" key="3">
    <source>
        <dbReference type="Proteomes" id="UP000724149"/>
    </source>
</evidence>
<evidence type="ECO:0000313" key="2">
    <source>
        <dbReference type="EMBL" id="MBM6923595.1"/>
    </source>
</evidence>
<proteinExistence type="predicted"/>